<dbReference type="Proteomes" id="UP000590811">
    <property type="component" value="Unassembled WGS sequence"/>
</dbReference>
<keyword evidence="1" id="KW-0472">Membrane</keyword>
<reference evidence="2 5" key="2">
    <citation type="submission" date="2020-08" db="EMBL/GenBank/DDBJ databases">
        <title>Genomic Encyclopedia of Type Strains, Phase IV (KMG-V): Genome sequencing to study the core and pangenomes of soil and plant-associated prokaryotes.</title>
        <authorList>
            <person name="Whitman W."/>
        </authorList>
    </citation>
    <scope>NUCLEOTIDE SEQUENCE [LARGE SCALE GENOMIC DNA]</scope>
    <source>
        <strain evidence="2 5">B3ACCR2</strain>
    </source>
</reference>
<evidence type="ECO:0000313" key="4">
    <source>
        <dbReference type="Proteomes" id="UP000278440"/>
    </source>
</evidence>
<dbReference type="EMBL" id="JACHVT010000010">
    <property type="protein sequence ID" value="MBB2988379.1"/>
    <property type="molecule type" value="Genomic_DNA"/>
</dbReference>
<sequence>MSNSMKGLFVGLLIAIAAAAGGFVGFLVAIVLGAVGLVVGHYLDGGSGTLSESVEDLLPRRGSRGNG</sequence>
<comment type="caution">
    <text evidence="3">The sequence shown here is derived from an EMBL/GenBank/DDBJ whole genome shotgun (WGS) entry which is preliminary data.</text>
</comment>
<accession>A0A495XZY3</accession>
<dbReference type="AlphaFoldDB" id="A0A495XZY3"/>
<dbReference type="RefSeq" id="WP_121034395.1">
    <property type="nucleotide sequence ID" value="NZ_JACHVT010000010.1"/>
</dbReference>
<organism evidence="3 4">
    <name type="scientific">Terracoccus luteus</name>
    <dbReference type="NCBI Taxonomy" id="53356"/>
    <lineage>
        <taxon>Bacteria</taxon>
        <taxon>Bacillati</taxon>
        <taxon>Actinomycetota</taxon>
        <taxon>Actinomycetes</taxon>
        <taxon>Micrococcales</taxon>
        <taxon>Intrasporangiaceae</taxon>
        <taxon>Terracoccus</taxon>
    </lineage>
</organism>
<keyword evidence="4" id="KW-1185">Reference proteome</keyword>
<evidence type="ECO:0000313" key="3">
    <source>
        <dbReference type="EMBL" id="RKT79502.1"/>
    </source>
</evidence>
<dbReference type="Proteomes" id="UP000278440">
    <property type="component" value="Unassembled WGS sequence"/>
</dbReference>
<proteinExistence type="predicted"/>
<reference evidence="3 4" key="1">
    <citation type="submission" date="2018-10" db="EMBL/GenBank/DDBJ databases">
        <title>Sequencing the genomes of 1000 actinobacteria strains.</title>
        <authorList>
            <person name="Klenk H.-P."/>
        </authorList>
    </citation>
    <scope>NUCLEOTIDE SEQUENCE [LARGE SCALE GENOMIC DNA]</scope>
    <source>
        <strain evidence="3 4">DSM 44267</strain>
    </source>
</reference>
<evidence type="ECO:0000313" key="5">
    <source>
        <dbReference type="Proteomes" id="UP000590811"/>
    </source>
</evidence>
<protein>
    <submittedName>
        <fullName evidence="2">Putative membrane protein</fullName>
    </submittedName>
</protein>
<evidence type="ECO:0000313" key="2">
    <source>
        <dbReference type="EMBL" id="MBB2988379.1"/>
    </source>
</evidence>
<keyword evidence="1" id="KW-1133">Transmembrane helix</keyword>
<evidence type="ECO:0000256" key="1">
    <source>
        <dbReference type="SAM" id="Phobius"/>
    </source>
</evidence>
<name>A0A495XZY3_9MICO</name>
<gene>
    <name evidence="3" type="ORF">DFJ68_2975</name>
    <name evidence="2" type="ORF">FHW14_003573</name>
</gene>
<keyword evidence="1" id="KW-0812">Transmembrane</keyword>
<dbReference type="EMBL" id="RBXT01000001">
    <property type="protein sequence ID" value="RKT79502.1"/>
    <property type="molecule type" value="Genomic_DNA"/>
</dbReference>
<feature type="transmembrane region" description="Helical" evidence="1">
    <location>
        <begin position="12"/>
        <end position="43"/>
    </location>
</feature>